<name>A0A0C2X4Z3_AMAMK</name>
<dbReference type="FunCoup" id="A0A0C2X4Z3">
    <property type="interactions" value="354"/>
</dbReference>
<dbReference type="GO" id="GO:0005829">
    <property type="term" value="C:cytosol"/>
    <property type="evidence" value="ECO:0007669"/>
    <property type="project" value="TreeGrafter"/>
</dbReference>
<evidence type="ECO:0000313" key="10">
    <source>
        <dbReference type="Proteomes" id="UP000054549"/>
    </source>
</evidence>
<dbReference type="CDD" id="cd07776">
    <property type="entry name" value="ASKHA_NBD_FGGY_SpXK-like"/>
    <property type="match status" value="1"/>
</dbReference>
<dbReference type="InParanoid" id="A0A0C2X4Z3"/>
<evidence type="ECO:0000256" key="2">
    <source>
        <dbReference type="ARBA" id="ARBA00022629"/>
    </source>
</evidence>
<dbReference type="SUPFAM" id="SSF53067">
    <property type="entry name" value="Actin-like ATPase domain"/>
    <property type="match status" value="2"/>
</dbReference>
<dbReference type="PANTHER" id="PTHR10196">
    <property type="entry name" value="SUGAR KINASE"/>
    <property type="match status" value="1"/>
</dbReference>
<evidence type="ECO:0000256" key="1">
    <source>
        <dbReference type="ARBA" id="ARBA00009156"/>
    </source>
</evidence>
<dbReference type="Proteomes" id="UP000054549">
    <property type="component" value="Unassembled WGS sequence"/>
</dbReference>
<dbReference type="GO" id="GO:0042732">
    <property type="term" value="P:D-xylose metabolic process"/>
    <property type="evidence" value="ECO:0007669"/>
    <property type="project" value="UniProtKB-UniRule"/>
</dbReference>
<evidence type="ECO:0000259" key="8">
    <source>
        <dbReference type="Pfam" id="PF02782"/>
    </source>
</evidence>
<accession>A0A0C2X4Z3</accession>
<dbReference type="FunFam" id="3.30.420.40:FF:000118">
    <property type="entry name" value="Xylulose kinase 2"/>
    <property type="match status" value="1"/>
</dbReference>
<evidence type="ECO:0000256" key="5">
    <source>
        <dbReference type="ARBA" id="ARBA00048885"/>
    </source>
</evidence>
<keyword evidence="2 6" id="KW-0859">Xylose metabolism</keyword>
<dbReference type="EC" id="2.7.1.17" evidence="6"/>
<dbReference type="Gene3D" id="3.30.420.40">
    <property type="match status" value="2"/>
</dbReference>
<keyword evidence="6" id="KW-0067">ATP-binding</keyword>
<keyword evidence="3 6" id="KW-0808">Transferase</keyword>
<feature type="domain" description="Carbohydrate kinase FGGY C-terminal" evidence="8">
    <location>
        <begin position="291"/>
        <end position="462"/>
    </location>
</feature>
<evidence type="ECO:0000256" key="6">
    <source>
        <dbReference type="RuleBase" id="RU367058"/>
    </source>
</evidence>
<dbReference type="Pfam" id="PF00370">
    <property type="entry name" value="FGGY_N"/>
    <property type="match status" value="1"/>
</dbReference>
<organism evidence="9 10">
    <name type="scientific">Amanita muscaria (strain Koide BX008)</name>
    <dbReference type="NCBI Taxonomy" id="946122"/>
    <lineage>
        <taxon>Eukaryota</taxon>
        <taxon>Fungi</taxon>
        <taxon>Dikarya</taxon>
        <taxon>Basidiomycota</taxon>
        <taxon>Agaricomycotina</taxon>
        <taxon>Agaricomycetes</taxon>
        <taxon>Agaricomycetidae</taxon>
        <taxon>Agaricales</taxon>
        <taxon>Pluteineae</taxon>
        <taxon>Amanitaceae</taxon>
        <taxon>Amanita</taxon>
    </lineage>
</organism>
<dbReference type="STRING" id="946122.A0A0C2X4Z3"/>
<protein>
    <recommendedName>
        <fullName evidence="6">Xylulose kinase</fullName>
        <ecNumber evidence="6">2.7.1.17</ecNumber>
    </recommendedName>
</protein>
<evidence type="ECO:0000256" key="3">
    <source>
        <dbReference type="ARBA" id="ARBA00022679"/>
    </source>
</evidence>
<dbReference type="PANTHER" id="PTHR10196:SF57">
    <property type="entry name" value="XYLULOSE KINASE"/>
    <property type="match status" value="1"/>
</dbReference>
<gene>
    <name evidence="9" type="ORF">M378DRAFT_157604</name>
</gene>
<keyword evidence="10" id="KW-1185">Reference proteome</keyword>
<dbReference type="GO" id="GO:0004856">
    <property type="term" value="F:D-xylulokinase activity"/>
    <property type="evidence" value="ECO:0007669"/>
    <property type="project" value="UniProtKB-UniRule"/>
</dbReference>
<evidence type="ECO:0000313" key="9">
    <source>
        <dbReference type="EMBL" id="KIL69342.1"/>
    </source>
</evidence>
<comment type="similarity">
    <text evidence="1 6">Belongs to the FGGY kinase family.</text>
</comment>
<dbReference type="InterPro" id="IPR042024">
    <property type="entry name" value="D-XK_euk"/>
</dbReference>
<reference evidence="9 10" key="1">
    <citation type="submission" date="2014-04" db="EMBL/GenBank/DDBJ databases">
        <title>Evolutionary Origins and Diversification of the Mycorrhizal Mutualists.</title>
        <authorList>
            <consortium name="DOE Joint Genome Institute"/>
            <consortium name="Mycorrhizal Genomics Consortium"/>
            <person name="Kohler A."/>
            <person name="Kuo A."/>
            <person name="Nagy L.G."/>
            <person name="Floudas D."/>
            <person name="Copeland A."/>
            <person name="Barry K.W."/>
            <person name="Cichocki N."/>
            <person name="Veneault-Fourrey C."/>
            <person name="LaButti K."/>
            <person name="Lindquist E.A."/>
            <person name="Lipzen A."/>
            <person name="Lundell T."/>
            <person name="Morin E."/>
            <person name="Murat C."/>
            <person name="Riley R."/>
            <person name="Ohm R."/>
            <person name="Sun H."/>
            <person name="Tunlid A."/>
            <person name="Henrissat B."/>
            <person name="Grigoriev I.V."/>
            <person name="Hibbett D.S."/>
            <person name="Martin F."/>
        </authorList>
    </citation>
    <scope>NUCLEOTIDE SEQUENCE [LARGE SCALE GENOMIC DNA]</scope>
    <source>
        <strain evidence="9 10">Koide BX008</strain>
    </source>
</reference>
<dbReference type="EMBL" id="KN818226">
    <property type="protein sequence ID" value="KIL69342.1"/>
    <property type="molecule type" value="Genomic_DNA"/>
</dbReference>
<dbReference type="Pfam" id="PF02782">
    <property type="entry name" value="FGGY_C"/>
    <property type="match status" value="1"/>
</dbReference>
<dbReference type="OrthoDB" id="1728974at2759"/>
<dbReference type="InterPro" id="IPR018484">
    <property type="entry name" value="FGGY_N"/>
</dbReference>
<keyword evidence="6" id="KW-0119">Carbohydrate metabolism</keyword>
<keyword evidence="6" id="KW-0547">Nucleotide-binding</keyword>
<comment type="catalytic activity">
    <reaction evidence="5 6">
        <text>D-xylulose + ATP = D-xylulose 5-phosphate + ADP + H(+)</text>
        <dbReference type="Rhea" id="RHEA:10964"/>
        <dbReference type="ChEBI" id="CHEBI:15378"/>
        <dbReference type="ChEBI" id="CHEBI:17140"/>
        <dbReference type="ChEBI" id="CHEBI:30616"/>
        <dbReference type="ChEBI" id="CHEBI:57737"/>
        <dbReference type="ChEBI" id="CHEBI:456216"/>
        <dbReference type="EC" id="2.7.1.17"/>
    </reaction>
</comment>
<dbReference type="GO" id="GO:0005524">
    <property type="term" value="F:ATP binding"/>
    <property type="evidence" value="ECO:0007669"/>
    <property type="project" value="UniProtKB-UniRule"/>
</dbReference>
<proteinExistence type="inferred from homology"/>
<dbReference type="GO" id="GO:0005997">
    <property type="term" value="P:xylulose metabolic process"/>
    <property type="evidence" value="ECO:0007669"/>
    <property type="project" value="TreeGrafter"/>
</dbReference>
<dbReference type="InterPro" id="IPR018485">
    <property type="entry name" value="FGGY_C"/>
</dbReference>
<dbReference type="HOGENOM" id="CLU_016149_1_0_1"/>
<dbReference type="InterPro" id="IPR043129">
    <property type="entry name" value="ATPase_NBD"/>
</dbReference>
<evidence type="ECO:0000256" key="4">
    <source>
        <dbReference type="ARBA" id="ARBA00022777"/>
    </source>
</evidence>
<comment type="function">
    <text evidence="6">Highly specific D-xylulose kinase which participates in the catabolism of xylose. Xylose is a major component of hemicelluloses such as xylan. Most fungi utilize D-xylose via three enzymatic reactions, xylose reductase (XR), xylitol dehydrogenase (XDH), and xylulokinase, to form xylulose 5-phosphate, which enters pentose phosphate pathway.</text>
</comment>
<dbReference type="AlphaFoldDB" id="A0A0C2X4Z3"/>
<feature type="domain" description="Carbohydrate kinase FGGY N-terminal" evidence="7">
    <location>
        <begin position="124"/>
        <end position="281"/>
    </location>
</feature>
<keyword evidence="4 6" id="KW-0418">Kinase</keyword>
<sequence length="466" mass="50339">MSSSFLGLDLSTQRLKAVIVRDHSHIVHQAAIDFDHHLPHYRTTNGVLHGPAHGEVTSPVGMWLEAIDLLMQTLKDDGVDLSSIVAVSGAAQQHGSVYWTKHALASLQPDKSLKDQLFPTAFTVENCPTWHDSSTTEDCERMEAAVGGAQVLADLTGSRAYERFTGNQIAKIRRLQPDRYAATDRISLVSSFIASLFLGAIAPIDVSDASGMNLMNILTSKWDDSLLELSGGPELRSKLGPDPVSGGVVLGRIHRWWVDRWNFNPECVIAPFTGDNAATVVAMSTPGDAILSLGTSTTFLLSIPAADEPPRRFTTSHLLAHPAVAGGHVAMLCYKNGALVRENVRDRFANGNWDLFNELVESTQPGNGGYFGLYFPHPEIIPPNVVGEYFFKFSPSSDVPGPSLVPLADVPPNAHPRAILESQFLSIKSRVNAILPDNSVALQRLILTGGTSANQTVRQIAAVSVS</sequence>
<evidence type="ECO:0000259" key="7">
    <source>
        <dbReference type="Pfam" id="PF00370"/>
    </source>
</evidence>